<feature type="region of interest" description="Disordered" evidence="3">
    <location>
        <begin position="99"/>
        <end position="131"/>
    </location>
</feature>
<dbReference type="InterPro" id="IPR045348">
    <property type="entry name" value="CPSF4/Yth1"/>
</dbReference>
<feature type="region of interest" description="Disordered" evidence="3">
    <location>
        <begin position="273"/>
        <end position="300"/>
    </location>
</feature>
<evidence type="ECO:0000313" key="5">
    <source>
        <dbReference type="Proteomes" id="UP000887563"/>
    </source>
</evidence>
<dbReference type="WBParaSite" id="Minc3s01449g23910">
    <property type="protein sequence ID" value="Minc3s01449g23910"/>
    <property type="gene ID" value="Minc3s01449g23910"/>
</dbReference>
<accession>A0A914M8T5</accession>
<dbReference type="GO" id="GO:0003723">
    <property type="term" value="F:RNA binding"/>
    <property type="evidence" value="ECO:0007669"/>
    <property type="project" value="InterPro"/>
</dbReference>
<dbReference type="PANTHER" id="PTHR23102:SF24">
    <property type="entry name" value="CLEAVAGE AND POLYADENYLATION SPECIFICITY FACTOR SUBUNIT 4"/>
    <property type="match status" value="1"/>
</dbReference>
<organism evidence="5 6">
    <name type="scientific">Meloidogyne incognita</name>
    <name type="common">Southern root-knot nematode worm</name>
    <name type="synonym">Oxyuris incognita</name>
    <dbReference type="NCBI Taxonomy" id="6306"/>
    <lineage>
        <taxon>Eukaryota</taxon>
        <taxon>Metazoa</taxon>
        <taxon>Ecdysozoa</taxon>
        <taxon>Nematoda</taxon>
        <taxon>Chromadorea</taxon>
        <taxon>Rhabditida</taxon>
        <taxon>Tylenchina</taxon>
        <taxon>Tylenchomorpha</taxon>
        <taxon>Tylenchoidea</taxon>
        <taxon>Meloidogynidae</taxon>
        <taxon>Meloidogyninae</taxon>
        <taxon>Meloidogyne</taxon>
        <taxon>Meloidogyne incognita group</taxon>
    </lineage>
</organism>
<feature type="domain" description="C3H1-type" evidence="4">
    <location>
        <begin position="386"/>
        <end position="414"/>
    </location>
</feature>
<dbReference type="Gene3D" id="4.10.1000.10">
    <property type="entry name" value="Zinc finger, CCCH-type"/>
    <property type="match status" value="1"/>
</dbReference>
<keyword evidence="5" id="KW-1185">Reference proteome</keyword>
<dbReference type="SMART" id="SM00356">
    <property type="entry name" value="ZnF_C3H1"/>
    <property type="match status" value="3"/>
</dbReference>
<evidence type="ECO:0000313" key="6">
    <source>
        <dbReference type="WBParaSite" id="Minc3s01449g23910"/>
    </source>
</evidence>
<sequence length="488" mass="54310">MFPSGNASQSKPGYLNQSTASTSLNSIFLQSGSSLTNKFSSSQPLFNSTLRQNNIPIIPRQPNFATTGFLNSVKNNVTKLVNKNLGFLPFSPPRLTKTLPTFSSSAPSAIKHSSENSKQNQPNGVSEPEGRNWRMLKLFSGLLKDEDLPKDCECPQNNEDKLFPFPECHTEDLFLRTSPLSPSDDECEEQPVVKRVKSTIGLNSKNHTSSDPCTSTNLNKFLKPSTVATLSTLNIPVTTNNSIPGTSKISSNTAIHPLELNTNLINSKITTETASKTTSPNQQRGHLQQQPLWKQPQQQTINGKKRFTNKSLLILKSGKRVYAGSKECYQFADTGACRAGIFCVFEHGKSLKHMQQKICQRLMRGVCRGGTGDDDCPGGLHSPLLPHQMPVCDFYLRLVCSKGKDECNYLHVRHTPGTEPCAEFNRGCCHRGILVCFSLVFLRLFLSFFLESTQSFFYFFYNCNLVRQTSSVLLQFSQTKIQHSTTTK</sequence>
<feature type="zinc finger region" description="C3H1-type" evidence="2">
    <location>
        <begin position="322"/>
        <end position="350"/>
    </location>
</feature>
<evidence type="ECO:0000256" key="1">
    <source>
        <dbReference type="ARBA" id="ARBA00022737"/>
    </source>
</evidence>
<dbReference type="Proteomes" id="UP000887563">
    <property type="component" value="Unplaced"/>
</dbReference>
<keyword evidence="2" id="KW-0863">Zinc-finger</keyword>
<keyword evidence="2" id="KW-0862">Zinc</keyword>
<dbReference type="AlphaFoldDB" id="A0A914M8T5"/>
<keyword evidence="1" id="KW-0677">Repeat</keyword>
<feature type="domain" description="C3H1-type" evidence="4">
    <location>
        <begin position="322"/>
        <end position="350"/>
    </location>
</feature>
<evidence type="ECO:0000259" key="4">
    <source>
        <dbReference type="PROSITE" id="PS50103"/>
    </source>
</evidence>
<feature type="compositionally biased region" description="Low complexity" evidence="3">
    <location>
        <begin position="287"/>
        <end position="299"/>
    </location>
</feature>
<feature type="compositionally biased region" description="Polar residues" evidence="3">
    <location>
        <begin position="273"/>
        <end position="286"/>
    </location>
</feature>
<proteinExistence type="predicted"/>
<dbReference type="PANTHER" id="PTHR23102">
    <property type="entry name" value="CLEAVAGE AND POLYADENYLATION SPECIFICITY FACTOR SUBUNIT 4-RELATED"/>
    <property type="match status" value="1"/>
</dbReference>
<evidence type="ECO:0000256" key="3">
    <source>
        <dbReference type="SAM" id="MobiDB-lite"/>
    </source>
</evidence>
<name>A0A914M8T5_MELIC</name>
<reference evidence="6" key="1">
    <citation type="submission" date="2022-11" db="UniProtKB">
        <authorList>
            <consortium name="WormBaseParasite"/>
        </authorList>
    </citation>
    <scope>IDENTIFICATION</scope>
</reference>
<dbReference type="PROSITE" id="PS50103">
    <property type="entry name" value="ZF_C3H1"/>
    <property type="match status" value="2"/>
</dbReference>
<dbReference type="InterPro" id="IPR000571">
    <property type="entry name" value="Znf_CCCH"/>
</dbReference>
<dbReference type="GO" id="GO:0008270">
    <property type="term" value="F:zinc ion binding"/>
    <property type="evidence" value="ECO:0007669"/>
    <property type="project" value="UniProtKB-KW"/>
</dbReference>
<feature type="zinc finger region" description="C3H1-type" evidence="2">
    <location>
        <begin position="386"/>
        <end position="414"/>
    </location>
</feature>
<keyword evidence="2" id="KW-0479">Metal-binding</keyword>
<evidence type="ECO:0000256" key="2">
    <source>
        <dbReference type="PROSITE-ProRule" id="PRU00723"/>
    </source>
</evidence>
<protein>
    <submittedName>
        <fullName evidence="6">C3H1-type domain-containing protein</fullName>
    </submittedName>
</protein>